<feature type="region of interest" description="Disordered" evidence="1">
    <location>
        <begin position="781"/>
        <end position="801"/>
    </location>
</feature>
<feature type="region of interest" description="Disordered" evidence="1">
    <location>
        <begin position="1076"/>
        <end position="1095"/>
    </location>
</feature>
<evidence type="ECO:0000313" key="2">
    <source>
        <dbReference type="EMBL" id="KAK9680464.1"/>
    </source>
</evidence>
<dbReference type="Proteomes" id="UP001458880">
    <property type="component" value="Unassembled WGS sequence"/>
</dbReference>
<feature type="region of interest" description="Disordered" evidence="1">
    <location>
        <begin position="185"/>
        <end position="206"/>
    </location>
</feature>
<dbReference type="EMBL" id="JASPKY010000893">
    <property type="protein sequence ID" value="KAK9680464.1"/>
    <property type="molecule type" value="Genomic_DNA"/>
</dbReference>
<keyword evidence="3" id="KW-1185">Reference proteome</keyword>
<feature type="non-terminal residue" evidence="2">
    <location>
        <position position="1"/>
    </location>
</feature>
<feature type="region of interest" description="Disordered" evidence="1">
    <location>
        <begin position="1"/>
        <end position="28"/>
    </location>
</feature>
<feature type="compositionally biased region" description="Polar residues" evidence="1">
    <location>
        <begin position="781"/>
        <end position="794"/>
    </location>
</feature>
<organism evidence="2 3">
    <name type="scientific">Popillia japonica</name>
    <name type="common">Japanese beetle</name>
    <dbReference type="NCBI Taxonomy" id="7064"/>
    <lineage>
        <taxon>Eukaryota</taxon>
        <taxon>Metazoa</taxon>
        <taxon>Ecdysozoa</taxon>
        <taxon>Arthropoda</taxon>
        <taxon>Hexapoda</taxon>
        <taxon>Insecta</taxon>
        <taxon>Pterygota</taxon>
        <taxon>Neoptera</taxon>
        <taxon>Endopterygota</taxon>
        <taxon>Coleoptera</taxon>
        <taxon>Polyphaga</taxon>
        <taxon>Scarabaeiformia</taxon>
        <taxon>Scarabaeidae</taxon>
        <taxon>Rutelinae</taxon>
        <taxon>Popillia</taxon>
    </lineage>
</organism>
<name>A0AAW1HVI6_POPJA</name>
<reference evidence="2 3" key="1">
    <citation type="journal article" date="2024" name="BMC Genomics">
        <title>De novo assembly and annotation of Popillia japonica's genome with initial clues to its potential as an invasive pest.</title>
        <authorList>
            <person name="Cucini C."/>
            <person name="Boschi S."/>
            <person name="Funari R."/>
            <person name="Cardaioli E."/>
            <person name="Iannotti N."/>
            <person name="Marturano G."/>
            <person name="Paoli F."/>
            <person name="Bruttini M."/>
            <person name="Carapelli A."/>
            <person name="Frati F."/>
            <person name="Nardi F."/>
        </authorList>
    </citation>
    <scope>NUCLEOTIDE SEQUENCE [LARGE SCALE GENOMIC DNA]</scope>
    <source>
        <strain evidence="2">DMR45628</strain>
    </source>
</reference>
<protein>
    <submittedName>
        <fullName evidence="2">Uncharacterized protein</fullName>
    </submittedName>
</protein>
<gene>
    <name evidence="2" type="ORF">QE152_g39071</name>
</gene>
<feature type="compositionally biased region" description="Low complexity" evidence="1">
    <location>
        <begin position="186"/>
        <end position="198"/>
    </location>
</feature>
<comment type="caution">
    <text evidence="2">The sequence shown here is derived from an EMBL/GenBank/DDBJ whole genome shotgun (WGS) entry which is preliminary data.</text>
</comment>
<accession>A0AAW1HVI6</accession>
<feature type="region of interest" description="Disordered" evidence="1">
    <location>
        <begin position="956"/>
        <end position="976"/>
    </location>
</feature>
<feature type="compositionally biased region" description="Polar residues" evidence="1">
    <location>
        <begin position="1076"/>
        <end position="1089"/>
    </location>
</feature>
<evidence type="ECO:0000256" key="1">
    <source>
        <dbReference type="SAM" id="MobiDB-lite"/>
    </source>
</evidence>
<feature type="region of interest" description="Disordered" evidence="1">
    <location>
        <begin position="990"/>
        <end position="1009"/>
    </location>
</feature>
<sequence length="1332" mass="148123">LVANDNENNRDEENSNGNVDPGEEVDIDGGDEWTDIERDSAIFDFNEQEGKKKKICVNYSDCRILDICEPKIPQDEFLNNYDDLYDPTPLECHRQYPTKGICSSSTQNTKNIVSKESLNRKYVSNRTSARCGHKGAVHQPCKSNMSKHSPKPARSNSQKRCCFAEPEVVSCCACPDDVHDEVPPTSIASVSSASGSQSDNVLPTSEENCSCKSDIEMLRGLTEISNKPVANSEKMMSCTACAASPKLFYSEYISEVSRVARTHGVFAPAPTSTSGTDAETDQSHLHTISERTEATSDDASQITDEIPLVKPKKLIVQHLPQINIRPSLTTQKVFEIEIKPSGSVQLQIPTIPNIYYEEVLRPEEDRPQESLYDFLTKHLSNTETSDDNIDVSSIPEMKIPELEDKPAKEVDTPKAVENKDIPTDNTSVCFIDTPKAVENKDIPTDNTSVCFIAPASTATKQEEDIVSEDRRPCLKEQETAPMNKMKSNVSFKQVPEAKVISGSDISAKDTLSVAEDTSSEVEIHNEPNDGQNEDKVKLQEMQSDDIKDIKNTSYDRDHSCLMIVESSAAEAKATEQDKAENDTLDLVHGVVSEINDLLAQTYEACGCFTDHRVIHNEHGFVVDTTLDSLCKCGEVTALELIPTDEKKNSVEQILETQPTVNLLPSTAVDMESPDKVNKAVERDKRDENMVGEDVQEDQQTKDDQLLLDEIKANNQVIDEVSNIKQSEDEEEKLTDITTDLFEFGGGPASPELSELHPIVEHPQNGLNTGTFLFNQDESIPMTTDNVQNKTNPPGKNTKPDEIKEKINNTKINPNNIKPENVKPDKNLCAEKVTPLCLISVNLNQPSDPNVPKSVSQYFSEPNITEVNEEVEQDMPRLSMLSNTNGRSNFEEVLSGALGEVDKEIQRLDENAQNQLDSIDCDCICKNENLGLIPLIQLPSSSPQILSPDKVSLVSASGKQWQRAPKKRSSTDKCERKVSINGTTGLAKLATAGSKTTGPVRKASSPKGSIESDVIAPTVRQELQANPEQYSKRSKIQDKVSKKTSFVFVDAQPDLRNISSEESIYVVMHDISTQVSMESIQSERSGTSSQMDRKMPRVKISVVQESKNVKKLKVKSKDQYQQSHVSPEDNNENRKDEAIVLQPIIVHYDTRGIQHSLEQRTYPAVKLHKLCTCDDVETITSNETDIENYPIRNAPFGDTPITTEFIPFNVPRFSTLQTVEDQSIPLTQRHNYSSSSEVVESRLEDSLSEGEIRCKCSVSIGELHICRIASDIKKKAAYLKQHPEALLKREYPGEEVHLKKQNAFYDNWVTFYTAKRVPATTSSSDTGEMSTDT</sequence>
<proteinExistence type="predicted"/>
<evidence type="ECO:0000313" key="3">
    <source>
        <dbReference type="Proteomes" id="UP001458880"/>
    </source>
</evidence>
<feature type="region of interest" description="Disordered" evidence="1">
    <location>
        <begin position="1112"/>
        <end position="1133"/>
    </location>
</feature>